<organism evidence="6 7">
    <name type="scientific">Ornithorhynchus anatinus</name>
    <name type="common">Duckbill platypus</name>
    <dbReference type="NCBI Taxonomy" id="9258"/>
    <lineage>
        <taxon>Eukaryota</taxon>
        <taxon>Metazoa</taxon>
        <taxon>Chordata</taxon>
        <taxon>Craniata</taxon>
        <taxon>Vertebrata</taxon>
        <taxon>Euteleostomi</taxon>
        <taxon>Mammalia</taxon>
        <taxon>Monotremata</taxon>
        <taxon>Ornithorhynchidae</taxon>
        <taxon>Ornithorhynchus</taxon>
    </lineage>
</organism>
<dbReference type="Ensembl" id="ENSOANT00000010937.3">
    <property type="protein sequence ID" value="ENSOANP00000010935.2"/>
    <property type="gene ID" value="ENSOANG00000006861.3"/>
</dbReference>
<name>F6Q0E9_ORNAN</name>
<dbReference type="Pfam" id="PF02493">
    <property type="entry name" value="MORN"/>
    <property type="match status" value="5"/>
</dbReference>
<evidence type="ECO:0000313" key="6">
    <source>
        <dbReference type="Ensembl" id="ENSOANP00000010935.2"/>
    </source>
</evidence>
<comment type="function">
    <text evidence="5">Assembles a suppression complex (suppresome) by tethering SIRT1 and MDM2 to regulate composite modifications of p53/TP53. Confers both deacetylation-mediated functional inactivation, by SIRT1, and ubiquitination-dependent degradation, by MDM2, of p53/TP53, promoting a proliferative and cell survival behaviors. May play a role in the regulation of spermatogenesis.</text>
</comment>
<protein>
    <recommendedName>
        <fullName evidence="4">MORN repeat-containing protein 3</fullName>
    </recommendedName>
</protein>
<proteinExistence type="predicted"/>
<dbReference type="SMART" id="SM00698">
    <property type="entry name" value="MORN"/>
    <property type="match status" value="5"/>
</dbReference>
<dbReference type="Proteomes" id="UP000002279">
    <property type="component" value="Chromosome 2"/>
</dbReference>
<dbReference type="STRING" id="9258.ENSOANP00000010935"/>
<comment type="subcellular location">
    <subcellularLocation>
        <location evidence="1">Cytoplasmic vesicle</location>
        <location evidence="1">Secretory vesicle</location>
        <location evidence="1">Acrosome</location>
    </subcellularLocation>
</comment>
<evidence type="ECO:0000256" key="1">
    <source>
        <dbReference type="ARBA" id="ARBA00004218"/>
    </source>
</evidence>
<dbReference type="InterPro" id="IPR052472">
    <property type="entry name" value="MORN3"/>
</dbReference>
<dbReference type="eggNOG" id="KOG0231">
    <property type="taxonomic scope" value="Eukaryota"/>
</dbReference>
<keyword evidence="3" id="KW-0968">Cytoplasmic vesicle</keyword>
<dbReference type="AlphaFoldDB" id="F6Q0E9"/>
<keyword evidence="2" id="KW-0677">Repeat</keyword>
<evidence type="ECO:0000256" key="2">
    <source>
        <dbReference type="ARBA" id="ARBA00022737"/>
    </source>
</evidence>
<dbReference type="Bgee" id="ENSOANG00000006861">
    <property type="expression patterns" value="Expressed in testis and 4 other cell types or tissues"/>
</dbReference>
<dbReference type="PANTHER" id="PTHR46511">
    <property type="entry name" value="MORN REPEAT-CONTAINING PROTEIN 3"/>
    <property type="match status" value="1"/>
</dbReference>
<reference evidence="6" key="2">
    <citation type="submission" date="2025-08" db="UniProtKB">
        <authorList>
            <consortium name="Ensembl"/>
        </authorList>
    </citation>
    <scope>IDENTIFICATION</scope>
    <source>
        <strain evidence="6">Glennie</strain>
    </source>
</reference>
<evidence type="ECO:0000313" key="7">
    <source>
        <dbReference type="Proteomes" id="UP000002279"/>
    </source>
</evidence>
<dbReference type="PANTHER" id="PTHR46511:SF1">
    <property type="entry name" value="MORN REPEAT-CONTAINING PROTEIN 3"/>
    <property type="match status" value="1"/>
</dbReference>
<evidence type="ECO:0000256" key="4">
    <source>
        <dbReference type="ARBA" id="ARBA00039854"/>
    </source>
</evidence>
<reference evidence="6 7" key="1">
    <citation type="journal article" date="2008" name="Nature">
        <title>Genome analysis of the platypus reveals unique signatures of evolution.</title>
        <authorList>
            <person name="Warren W.C."/>
            <person name="Hillier L.W."/>
            <person name="Marshall Graves J.A."/>
            <person name="Birney E."/>
            <person name="Ponting C.P."/>
            <person name="Grutzner F."/>
            <person name="Belov K."/>
            <person name="Miller W."/>
            <person name="Clarke L."/>
            <person name="Chinwalla A.T."/>
            <person name="Yang S.P."/>
            <person name="Heger A."/>
            <person name="Locke D.P."/>
            <person name="Miethke P."/>
            <person name="Waters P.D."/>
            <person name="Veyrunes F."/>
            <person name="Fulton L."/>
            <person name="Fulton B."/>
            <person name="Graves T."/>
            <person name="Wallis J."/>
            <person name="Puente X.S."/>
            <person name="Lopez-Otin C."/>
            <person name="Ordonez G.R."/>
            <person name="Eichler E.E."/>
            <person name="Chen L."/>
            <person name="Cheng Z."/>
            <person name="Deakin J.E."/>
            <person name="Alsop A."/>
            <person name="Thompson K."/>
            <person name="Kirby P."/>
            <person name="Papenfuss A.T."/>
            <person name="Wakefield M.J."/>
            <person name="Olender T."/>
            <person name="Lancet D."/>
            <person name="Huttley G.A."/>
            <person name="Smit A.F."/>
            <person name="Pask A."/>
            <person name="Temple-Smith P."/>
            <person name="Batzer M.A."/>
            <person name="Walker J.A."/>
            <person name="Konkel M.K."/>
            <person name="Harris R.S."/>
            <person name="Whittington C.M."/>
            <person name="Wong E.S."/>
            <person name="Gemmell N.J."/>
            <person name="Buschiazzo E."/>
            <person name="Vargas Jentzsch I.M."/>
            <person name="Merkel A."/>
            <person name="Schmitz J."/>
            <person name="Zemann A."/>
            <person name="Churakov G."/>
            <person name="Kriegs J.O."/>
            <person name="Brosius J."/>
            <person name="Murchison E.P."/>
            <person name="Sachidanandam R."/>
            <person name="Smith C."/>
            <person name="Hannon G.J."/>
            <person name="Tsend-Ayush E."/>
            <person name="McMillan D."/>
            <person name="Attenborough R."/>
            <person name="Rens W."/>
            <person name="Ferguson-Smith M."/>
            <person name="Lefevre C.M."/>
            <person name="Sharp J.A."/>
            <person name="Nicholas K.R."/>
            <person name="Ray D.A."/>
            <person name="Kube M."/>
            <person name="Reinhardt R."/>
            <person name="Pringle T.H."/>
            <person name="Taylor J."/>
            <person name="Jones R.C."/>
            <person name="Nixon B."/>
            <person name="Dacheux J.L."/>
            <person name="Niwa H."/>
            <person name="Sekita Y."/>
            <person name="Huang X."/>
            <person name="Stark A."/>
            <person name="Kheradpour P."/>
            <person name="Kellis M."/>
            <person name="Flicek P."/>
            <person name="Chen Y."/>
            <person name="Webber C."/>
            <person name="Hardison R."/>
            <person name="Nelson J."/>
            <person name="Hallsworth-Pepin K."/>
            <person name="Delehaunty K."/>
            <person name="Markovic C."/>
            <person name="Minx P."/>
            <person name="Feng Y."/>
            <person name="Kremitzki C."/>
            <person name="Mitreva M."/>
            <person name="Glasscock J."/>
            <person name="Wylie T."/>
            <person name="Wohldmann P."/>
            <person name="Thiru P."/>
            <person name="Nhan M.N."/>
            <person name="Pohl C.S."/>
            <person name="Smith S.M."/>
            <person name="Hou S."/>
            <person name="Nefedov M."/>
            <person name="de Jong P.J."/>
            <person name="Renfree M.B."/>
            <person name="Mardis E.R."/>
            <person name="Wilson R.K."/>
        </authorList>
    </citation>
    <scope>NUCLEOTIDE SEQUENCE [LARGE SCALE GENOMIC DNA]</scope>
    <source>
        <strain evidence="6 7">Glennie</strain>
    </source>
</reference>
<dbReference type="GO" id="GO:0001669">
    <property type="term" value="C:acrosomal vesicle"/>
    <property type="evidence" value="ECO:0007669"/>
    <property type="project" value="UniProtKB-SubCell"/>
</dbReference>
<keyword evidence="7" id="KW-1185">Reference proteome</keyword>
<dbReference type="GeneTree" id="ENSGT00940000159285"/>
<dbReference type="SUPFAM" id="SSF82185">
    <property type="entry name" value="Histone H3 K4-specific methyltransferase SET7/9 N-terminal domain"/>
    <property type="match status" value="1"/>
</dbReference>
<evidence type="ECO:0000256" key="5">
    <source>
        <dbReference type="ARBA" id="ARBA00045851"/>
    </source>
</evidence>
<accession>F6Q0E9</accession>
<dbReference type="Gene3D" id="2.20.110.10">
    <property type="entry name" value="Histone H3 K4-specific methyltransferase SET7/9 N-terminal domain"/>
    <property type="match status" value="2"/>
</dbReference>
<dbReference type="HOGENOM" id="CLU_032017_3_0_1"/>
<evidence type="ECO:0000256" key="3">
    <source>
        <dbReference type="ARBA" id="ARBA00023329"/>
    </source>
</evidence>
<dbReference type="InterPro" id="IPR003409">
    <property type="entry name" value="MORN"/>
</dbReference>
<dbReference type="InParanoid" id="F6Q0E9"/>
<reference evidence="6" key="3">
    <citation type="submission" date="2025-09" db="UniProtKB">
        <authorList>
            <consortium name="Ensembl"/>
        </authorList>
    </citation>
    <scope>IDENTIFICATION</scope>
    <source>
        <strain evidence="6">Glennie</strain>
    </source>
</reference>
<sequence>MPIAKHPRAVDPLWFEWDRKAQKCGLRHQVYAVNGDCYMGEWLDNLKHGKGIQTWKKTGAIYQGDWKDGKRDGYGVYSLLDPVTGKYKRMYSGWWKNDQKCGYGIQFCHGQEYYEGEWEAGQRSGWGRMYYGNGNIYEGEWLLDRQDGQGMLRLGESAMLDARGLSHPLPQIIHSYLLSAYCVHSTVLNTRESTLGKERGLVERAWAWESEVVGSNPCSASCQLCDFGQVTSLLWASVPSSRKWRLRLRAPHGIT</sequence>